<dbReference type="EMBL" id="SODD01000026">
    <property type="protein sequence ID" value="TDW16253.1"/>
    <property type="molecule type" value="Genomic_DNA"/>
</dbReference>
<gene>
    <name evidence="1" type="ORF">EDD63_12617</name>
</gene>
<comment type="caution">
    <text evidence="1">The sequence shown here is derived from an EMBL/GenBank/DDBJ whole genome shotgun (WGS) entry which is preliminary data.</text>
</comment>
<accession>A0A4R7ZF30</accession>
<evidence type="ECO:0008006" key="3">
    <source>
        <dbReference type="Google" id="ProtNLM"/>
    </source>
</evidence>
<dbReference type="AlphaFoldDB" id="A0A4R7ZF30"/>
<dbReference type="OrthoDB" id="9902923at2"/>
<reference evidence="1 2" key="1">
    <citation type="submission" date="2019-03" db="EMBL/GenBank/DDBJ databases">
        <title>Genomic Encyclopedia of Type Strains, Phase IV (KMG-IV): sequencing the most valuable type-strain genomes for metagenomic binning, comparative biology and taxonomic classification.</title>
        <authorList>
            <person name="Goeker M."/>
        </authorList>
    </citation>
    <scope>NUCLEOTIDE SEQUENCE [LARGE SCALE GENOMIC DNA]</scope>
    <source>
        <strain evidence="1 2">DSM 28867</strain>
    </source>
</reference>
<protein>
    <recommendedName>
        <fullName evidence="3">Lipoprotein</fullName>
    </recommendedName>
</protein>
<dbReference type="PROSITE" id="PS51257">
    <property type="entry name" value="PROKAR_LIPOPROTEIN"/>
    <property type="match status" value="1"/>
</dbReference>
<sequence>MNQIGKKASIFLLLILVLFGCRSDLPSFEESLDEFVEGSETLVRVEEILDYKEFEDALIGIALISNENEDEILYLSGLIVDEDTGLTVESHGETKPIYIHNESEIMVYPSKDKQYESDPKSNYTEFKSSKVKYYTGIVEGNQKLKYNDKKIYTKKVDLEYKGKPETITFWIVKISSDESFNIDKLT</sequence>
<evidence type="ECO:0000313" key="1">
    <source>
        <dbReference type="EMBL" id="TDW16253.1"/>
    </source>
</evidence>
<evidence type="ECO:0000313" key="2">
    <source>
        <dbReference type="Proteomes" id="UP000294743"/>
    </source>
</evidence>
<dbReference type="Proteomes" id="UP000294743">
    <property type="component" value="Unassembled WGS sequence"/>
</dbReference>
<proteinExistence type="predicted"/>
<name>A0A4R7ZF30_9FIRM</name>
<dbReference type="RefSeq" id="WP_134170055.1">
    <property type="nucleotide sequence ID" value="NZ_SODD01000026.1"/>
</dbReference>
<organism evidence="1 2">
    <name type="scientific">Breznakia blatticola</name>
    <dbReference type="NCBI Taxonomy" id="1754012"/>
    <lineage>
        <taxon>Bacteria</taxon>
        <taxon>Bacillati</taxon>
        <taxon>Bacillota</taxon>
        <taxon>Erysipelotrichia</taxon>
        <taxon>Erysipelotrichales</taxon>
        <taxon>Erysipelotrichaceae</taxon>
        <taxon>Breznakia</taxon>
    </lineage>
</organism>
<keyword evidence="2" id="KW-1185">Reference proteome</keyword>